<evidence type="ECO:0000256" key="7">
    <source>
        <dbReference type="ARBA" id="ARBA00022741"/>
    </source>
</evidence>
<dbReference type="Proteomes" id="UP000249343">
    <property type="component" value="Unassembled WGS sequence"/>
</dbReference>
<dbReference type="OrthoDB" id="9815896at2"/>
<dbReference type="PANTHER" id="PTHR33540">
    <property type="entry name" value="TRNA THREONYLCARBAMOYLADENOSINE BIOSYNTHESIS PROTEIN TSAE"/>
    <property type="match status" value="1"/>
</dbReference>
<keyword evidence="7" id="KW-0547">Nucleotide-binding</keyword>
<evidence type="ECO:0000256" key="9">
    <source>
        <dbReference type="ARBA" id="ARBA00022842"/>
    </source>
</evidence>
<accession>A0A139JQS4</accession>
<evidence type="ECO:0000256" key="6">
    <source>
        <dbReference type="ARBA" id="ARBA00022723"/>
    </source>
</evidence>
<keyword evidence="4" id="KW-0963">Cytoplasm</keyword>
<evidence type="ECO:0000313" key="11">
    <source>
        <dbReference type="EMBL" id="KXT29337.1"/>
    </source>
</evidence>
<dbReference type="GO" id="GO:0046872">
    <property type="term" value="F:metal ion binding"/>
    <property type="evidence" value="ECO:0007669"/>
    <property type="project" value="UniProtKB-KW"/>
</dbReference>
<dbReference type="RefSeq" id="WP_066540079.1">
    <property type="nucleotide sequence ID" value="NZ_JHUK01000002.1"/>
</dbReference>
<comment type="caution">
    <text evidence="11">The sequence shown here is derived from an EMBL/GenBank/DDBJ whole genome shotgun (WGS) entry which is preliminary data.</text>
</comment>
<dbReference type="EMBL" id="JHUK01000002">
    <property type="protein sequence ID" value="RAM57891.1"/>
    <property type="molecule type" value="Genomic_DNA"/>
</dbReference>
<evidence type="ECO:0000313" key="12">
    <source>
        <dbReference type="EMBL" id="RAM57891.1"/>
    </source>
</evidence>
<dbReference type="Gene3D" id="3.40.50.300">
    <property type="entry name" value="P-loop containing nucleotide triphosphate hydrolases"/>
    <property type="match status" value="1"/>
</dbReference>
<dbReference type="PATRIC" id="fig|203274.3.peg.256"/>
<dbReference type="InterPro" id="IPR027417">
    <property type="entry name" value="P-loop_NTPase"/>
</dbReference>
<sequence length="159" mass="18626">MKLYKKQIILSIISVSAFDTKKIGYKFAHFFLNHKEFKQKKNIILLEGCIGSGKTTFIKGIAKKLGITKNVNSPTFFLLKHYPGKNIQLYHLDLYKILQFKRNVILTIIEELTEDIELGDMLVVESTQNILSFFPNWNFKIKIYLLDIKNRKILIEKNE</sequence>
<keyword evidence="5" id="KW-0819">tRNA processing</keyword>
<comment type="similarity">
    <text evidence="2">Belongs to the TsaE family.</text>
</comment>
<evidence type="ECO:0000256" key="3">
    <source>
        <dbReference type="ARBA" id="ARBA00019010"/>
    </source>
</evidence>
<name>A0A139JQS4_9MOLU</name>
<dbReference type="AlphaFoldDB" id="A0A139JQS4"/>
<dbReference type="NCBIfam" id="TIGR00150">
    <property type="entry name" value="T6A_YjeE"/>
    <property type="match status" value="1"/>
</dbReference>
<dbReference type="GO" id="GO:0002949">
    <property type="term" value="P:tRNA threonylcarbamoyladenosine modification"/>
    <property type="evidence" value="ECO:0007669"/>
    <property type="project" value="InterPro"/>
</dbReference>
<dbReference type="PANTHER" id="PTHR33540:SF2">
    <property type="entry name" value="TRNA THREONYLCARBAMOYLADENOSINE BIOSYNTHESIS PROTEIN TSAE"/>
    <property type="match status" value="1"/>
</dbReference>
<gene>
    <name evidence="11" type="ORF">AXA84_0151</name>
    <name evidence="12" type="ORF">DH96_01060</name>
</gene>
<evidence type="ECO:0000256" key="2">
    <source>
        <dbReference type="ARBA" id="ARBA00007599"/>
    </source>
</evidence>
<dbReference type="EMBL" id="LTBM01000002">
    <property type="protein sequence ID" value="KXT29337.1"/>
    <property type="molecule type" value="Genomic_DNA"/>
</dbReference>
<evidence type="ECO:0000256" key="4">
    <source>
        <dbReference type="ARBA" id="ARBA00022490"/>
    </source>
</evidence>
<keyword evidence="14" id="KW-1185">Reference proteome</keyword>
<evidence type="ECO:0000313" key="13">
    <source>
        <dbReference type="Proteomes" id="UP000070069"/>
    </source>
</evidence>
<keyword evidence="9" id="KW-0460">Magnesium</keyword>
<evidence type="ECO:0000256" key="5">
    <source>
        <dbReference type="ARBA" id="ARBA00022694"/>
    </source>
</evidence>
<dbReference type="GO" id="GO:0005524">
    <property type="term" value="F:ATP binding"/>
    <property type="evidence" value="ECO:0007669"/>
    <property type="project" value="UniProtKB-KW"/>
</dbReference>
<comment type="subcellular location">
    <subcellularLocation>
        <location evidence="1">Cytoplasm</location>
    </subcellularLocation>
</comment>
<evidence type="ECO:0000256" key="8">
    <source>
        <dbReference type="ARBA" id="ARBA00022840"/>
    </source>
</evidence>
<dbReference type="InterPro" id="IPR003442">
    <property type="entry name" value="T6A_TsaE"/>
</dbReference>
<keyword evidence="8" id="KW-0067">ATP-binding</keyword>
<organism evidence="11 13">
    <name type="scientific">Candidatus Phytoplasma oryzae</name>
    <dbReference type="NCBI Taxonomy" id="203274"/>
    <lineage>
        <taxon>Bacteria</taxon>
        <taxon>Bacillati</taxon>
        <taxon>Mycoplasmatota</taxon>
        <taxon>Mollicutes</taxon>
        <taxon>Acholeplasmatales</taxon>
        <taxon>Acholeplasmataceae</taxon>
        <taxon>Candidatus Phytoplasma</taxon>
        <taxon>16SrXI (Rice yellow dwarf group)</taxon>
    </lineage>
</organism>
<dbReference type="Pfam" id="PF02367">
    <property type="entry name" value="TsaE"/>
    <property type="match status" value="1"/>
</dbReference>
<evidence type="ECO:0000256" key="10">
    <source>
        <dbReference type="ARBA" id="ARBA00032441"/>
    </source>
</evidence>
<dbReference type="GO" id="GO:0005737">
    <property type="term" value="C:cytoplasm"/>
    <property type="evidence" value="ECO:0007669"/>
    <property type="project" value="UniProtKB-SubCell"/>
</dbReference>
<evidence type="ECO:0000256" key="1">
    <source>
        <dbReference type="ARBA" id="ARBA00004496"/>
    </source>
</evidence>
<proteinExistence type="inferred from homology"/>
<keyword evidence="6" id="KW-0479">Metal-binding</keyword>
<protein>
    <recommendedName>
        <fullName evidence="3">tRNA threonylcarbamoyladenosine biosynthesis protein TsaE</fullName>
    </recommendedName>
    <alternativeName>
        <fullName evidence="10">t(6)A37 threonylcarbamoyladenosine biosynthesis protein TsaE</fullName>
    </alternativeName>
</protein>
<reference evidence="12 14" key="1">
    <citation type="submission" date="2014-04" db="EMBL/GenBank/DDBJ databases">
        <title>Genome study of Napier grass stunt phytoplasma.</title>
        <authorList>
            <person name="Kawicha P."/>
            <person name="Dickinson M."/>
            <person name="Hodgetts J."/>
        </authorList>
    </citation>
    <scope>NUCLEOTIDE SEQUENCE [LARGE SCALE GENOMIC DNA]</scope>
    <source>
        <strain evidence="12 14">NGS-S10</strain>
    </source>
</reference>
<evidence type="ECO:0000313" key="14">
    <source>
        <dbReference type="Proteomes" id="UP000249343"/>
    </source>
</evidence>
<dbReference type="SUPFAM" id="SSF52540">
    <property type="entry name" value="P-loop containing nucleoside triphosphate hydrolases"/>
    <property type="match status" value="1"/>
</dbReference>
<reference evidence="11 13" key="2">
    <citation type="submission" date="2016-02" db="EMBL/GenBank/DDBJ databases">
        <title>A draft genome sequence of Candidatus Phytoplasma oryzae strain Mbita1, the causative agent of Napier Grass stunt disease in Kenya.</title>
        <authorList>
            <person name="Fischer A."/>
            <person name="Santa-Cruz I."/>
            <person name="Wambua L."/>
            <person name="Olds C."/>
            <person name="Midega C."/>
            <person name="Dickinson M."/>
            <person name="Kawicha P."/>
            <person name="Khan Z."/>
            <person name="Masiga D."/>
            <person name="Jores J."/>
            <person name="Bernd S."/>
        </authorList>
    </citation>
    <scope>NUCLEOTIDE SEQUENCE [LARGE SCALE GENOMIC DNA]</scope>
    <source>
        <strain evidence="11">Mbita1</strain>
    </source>
</reference>
<dbReference type="Proteomes" id="UP000070069">
    <property type="component" value="Unassembled WGS sequence"/>
</dbReference>